<reference evidence="1 2" key="1">
    <citation type="journal article" date="2023" name="Mol. Biol. Evol.">
        <title>Genomics of Secondarily Temperate Adaptation in the Only Non-Antarctic Icefish.</title>
        <authorList>
            <person name="Rivera-Colon A.G."/>
            <person name="Rayamajhi N."/>
            <person name="Minhas B.F."/>
            <person name="Madrigal G."/>
            <person name="Bilyk K.T."/>
            <person name="Yoon V."/>
            <person name="Hune M."/>
            <person name="Gregory S."/>
            <person name="Cheng C.H.C."/>
            <person name="Catchen J.M."/>
        </authorList>
    </citation>
    <scope>NUCLEOTIDE SEQUENCE [LARGE SCALE GENOMIC DNA]</scope>
    <source>
        <tissue evidence="1">White muscle</tissue>
    </source>
</reference>
<dbReference type="Proteomes" id="UP001331515">
    <property type="component" value="Unassembled WGS sequence"/>
</dbReference>
<evidence type="ECO:0000313" key="1">
    <source>
        <dbReference type="EMBL" id="KAK5891114.1"/>
    </source>
</evidence>
<accession>A0AAN8GX10</accession>
<keyword evidence="2" id="KW-1185">Reference proteome</keyword>
<dbReference type="AlphaFoldDB" id="A0AAN8GX10"/>
<name>A0AAN8GX10_CHAGU</name>
<gene>
    <name evidence="1" type="ORF">CgunFtcFv8_018403</name>
</gene>
<proteinExistence type="predicted"/>
<comment type="caution">
    <text evidence="1">The sequence shown here is derived from an EMBL/GenBank/DDBJ whole genome shotgun (WGS) entry which is preliminary data.</text>
</comment>
<sequence>MAADTRMEGARREELTECTVSWFSCAALRGDVLEREADSELPSRFPYYQMRSIGSPRGLFGEVFIRPSFGALPREVAANTSHTT</sequence>
<organism evidence="1 2">
    <name type="scientific">Champsocephalus gunnari</name>
    <name type="common">Mackerel icefish</name>
    <dbReference type="NCBI Taxonomy" id="52237"/>
    <lineage>
        <taxon>Eukaryota</taxon>
        <taxon>Metazoa</taxon>
        <taxon>Chordata</taxon>
        <taxon>Craniata</taxon>
        <taxon>Vertebrata</taxon>
        <taxon>Euteleostomi</taxon>
        <taxon>Actinopterygii</taxon>
        <taxon>Neopterygii</taxon>
        <taxon>Teleostei</taxon>
        <taxon>Neoteleostei</taxon>
        <taxon>Acanthomorphata</taxon>
        <taxon>Eupercaria</taxon>
        <taxon>Perciformes</taxon>
        <taxon>Notothenioidei</taxon>
        <taxon>Channichthyidae</taxon>
        <taxon>Champsocephalus</taxon>
    </lineage>
</organism>
<evidence type="ECO:0000313" key="2">
    <source>
        <dbReference type="Proteomes" id="UP001331515"/>
    </source>
</evidence>
<protein>
    <submittedName>
        <fullName evidence="1">Uncharacterized protein</fullName>
    </submittedName>
</protein>
<dbReference type="EMBL" id="JAURVH010001536">
    <property type="protein sequence ID" value="KAK5891114.1"/>
    <property type="molecule type" value="Genomic_DNA"/>
</dbReference>